<accession>A0ABP7V3M5</accession>
<comment type="caution">
    <text evidence="4">The sequence shown here is derived from an EMBL/GenBank/DDBJ whole genome shotgun (WGS) entry which is preliminary data.</text>
</comment>
<evidence type="ECO:0000256" key="3">
    <source>
        <dbReference type="SAM" id="MobiDB-lite"/>
    </source>
</evidence>
<keyword evidence="5" id="KW-1185">Reference proteome</keyword>
<evidence type="ECO:0000256" key="1">
    <source>
        <dbReference type="ARBA" id="ARBA00006484"/>
    </source>
</evidence>
<dbReference type="Gene3D" id="3.40.50.720">
    <property type="entry name" value="NAD(P)-binding Rossmann-like Domain"/>
    <property type="match status" value="2"/>
</dbReference>
<sequence length="86" mass="8838">MRFAGRVALVTGAGSGIGRACALRLAAEGAAVAAADIDGDALVAFLASAEARCVTGQTIVIDSGTTAHRPEHALRRHRRDGQRAEK</sequence>
<dbReference type="Pfam" id="PF00106">
    <property type="entry name" value="adh_short"/>
    <property type="match status" value="1"/>
</dbReference>
<feature type="region of interest" description="Disordered" evidence="3">
    <location>
        <begin position="64"/>
        <end position="86"/>
    </location>
</feature>
<evidence type="ECO:0000313" key="5">
    <source>
        <dbReference type="Proteomes" id="UP001500683"/>
    </source>
</evidence>
<dbReference type="InterPro" id="IPR002347">
    <property type="entry name" value="SDR_fam"/>
</dbReference>
<organism evidence="4 5">
    <name type="scientific">Actinomadura miaoliensis</name>
    <dbReference type="NCBI Taxonomy" id="430685"/>
    <lineage>
        <taxon>Bacteria</taxon>
        <taxon>Bacillati</taxon>
        <taxon>Actinomycetota</taxon>
        <taxon>Actinomycetes</taxon>
        <taxon>Streptosporangiales</taxon>
        <taxon>Thermomonosporaceae</taxon>
        <taxon>Actinomadura</taxon>
    </lineage>
</organism>
<dbReference type="PANTHER" id="PTHR43669:SF8">
    <property type="entry name" value="SHORT-CHAIN TYPE DEHYDROGENASE_REDUCTASE-RELATED"/>
    <property type="match status" value="1"/>
</dbReference>
<dbReference type="SUPFAM" id="SSF51735">
    <property type="entry name" value="NAD(P)-binding Rossmann-fold domains"/>
    <property type="match status" value="1"/>
</dbReference>
<name>A0ABP7V3M5_9ACTN</name>
<keyword evidence="2" id="KW-0560">Oxidoreductase</keyword>
<dbReference type="PANTHER" id="PTHR43669">
    <property type="entry name" value="5-KETO-D-GLUCONATE 5-REDUCTASE"/>
    <property type="match status" value="1"/>
</dbReference>
<reference evidence="5" key="1">
    <citation type="journal article" date="2019" name="Int. J. Syst. Evol. Microbiol.">
        <title>The Global Catalogue of Microorganisms (GCM) 10K type strain sequencing project: providing services to taxonomists for standard genome sequencing and annotation.</title>
        <authorList>
            <consortium name="The Broad Institute Genomics Platform"/>
            <consortium name="The Broad Institute Genome Sequencing Center for Infectious Disease"/>
            <person name="Wu L."/>
            <person name="Ma J."/>
        </authorList>
    </citation>
    <scope>NUCLEOTIDE SEQUENCE [LARGE SCALE GENOMIC DNA]</scope>
    <source>
        <strain evidence="5">JCM 16702</strain>
    </source>
</reference>
<proteinExistence type="inferred from homology"/>
<evidence type="ECO:0000313" key="4">
    <source>
        <dbReference type="EMBL" id="GAA4058730.1"/>
    </source>
</evidence>
<dbReference type="Proteomes" id="UP001500683">
    <property type="component" value="Unassembled WGS sequence"/>
</dbReference>
<gene>
    <name evidence="4" type="ORF">GCM10022214_08930</name>
</gene>
<protein>
    <recommendedName>
        <fullName evidence="6">SDR family NAD(P)-dependent oxidoreductase</fullName>
    </recommendedName>
</protein>
<dbReference type="EMBL" id="BAAAZG010000001">
    <property type="protein sequence ID" value="GAA4058730.1"/>
    <property type="molecule type" value="Genomic_DNA"/>
</dbReference>
<dbReference type="InterPro" id="IPR036291">
    <property type="entry name" value="NAD(P)-bd_dom_sf"/>
</dbReference>
<evidence type="ECO:0000256" key="2">
    <source>
        <dbReference type="ARBA" id="ARBA00023002"/>
    </source>
</evidence>
<evidence type="ECO:0008006" key="6">
    <source>
        <dbReference type="Google" id="ProtNLM"/>
    </source>
</evidence>
<comment type="similarity">
    <text evidence="1">Belongs to the short-chain dehydrogenases/reductases (SDR) family.</text>
</comment>